<gene>
    <name evidence="1" type="ORF">MCOR_18700</name>
</gene>
<protein>
    <submittedName>
        <fullName evidence="1">Uncharacterized protein</fullName>
    </submittedName>
</protein>
<reference evidence="1 2" key="1">
    <citation type="submission" date="2020-06" db="EMBL/GenBank/DDBJ databases">
        <authorList>
            <person name="Li R."/>
            <person name="Bekaert M."/>
        </authorList>
    </citation>
    <scope>NUCLEOTIDE SEQUENCE [LARGE SCALE GENOMIC DNA]</scope>
    <source>
        <strain evidence="2">wild</strain>
    </source>
</reference>
<keyword evidence="2" id="KW-1185">Reference proteome</keyword>
<accession>A0A6J8BHJ2</accession>
<dbReference type="Proteomes" id="UP000507470">
    <property type="component" value="Unassembled WGS sequence"/>
</dbReference>
<dbReference type="EMBL" id="CACVKT020003281">
    <property type="protein sequence ID" value="CAC5382911.1"/>
    <property type="molecule type" value="Genomic_DNA"/>
</dbReference>
<dbReference type="OrthoDB" id="10468237at2759"/>
<evidence type="ECO:0000313" key="2">
    <source>
        <dbReference type="Proteomes" id="UP000507470"/>
    </source>
</evidence>
<sequence>MYKYCCCYQANDDEVLPIFYVFIDDIEVQWYTNKKTPILNNILELKCEIAASHPCYPDHLPILENVDIWYKIKTKRRHSYKPGLYLIFANDDDDKKTKEKEGFAILDDVLELSKKTELPCHVVGQKVLFHHGSSNAVFIHQTTSKETIMALVRKGFLVFQRGDTDQEENEVDYFIRMAEYVLGEKVLPVMVSLNNCGLTKECNGSAVRSWIPILQFKKKSLDVNVLTTDYKDRKRTEYKTNLKTPWNAKKSISKENTTNVMNVENHEKISTINDVQSNFDFEALICYVVIGGMSNSNKPSFNNY</sequence>
<organism evidence="1 2">
    <name type="scientific">Mytilus coruscus</name>
    <name type="common">Sea mussel</name>
    <dbReference type="NCBI Taxonomy" id="42192"/>
    <lineage>
        <taxon>Eukaryota</taxon>
        <taxon>Metazoa</taxon>
        <taxon>Spiralia</taxon>
        <taxon>Lophotrochozoa</taxon>
        <taxon>Mollusca</taxon>
        <taxon>Bivalvia</taxon>
        <taxon>Autobranchia</taxon>
        <taxon>Pteriomorphia</taxon>
        <taxon>Mytilida</taxon>
        <taxon>Mytiloidea</taxon>
        <taxon>Mytilidae</taxon>
        <taxon>Mytilinae</taxon>
        <taxon>Mytilus</taxon>
    </lineage>
</organism>
<evidence type="ECO:0000313" key="1">
    <source>
        <dbReference type="EMBL" id="CAC5382911.1"/>
    </source>
</evidence>
<proteinExistence type="predicted"/>
<name>A0A6J8BHJ2_MYTCO</name>
<dbReference type="AlphaFoldDB" id="A0A6J8BHJ2"/>